<dbReference type="GO" id="GO:0097730">
    <property type="term" value="C:non-motile cilium"/>
    <property type="evidence" value="ECO:0007669"/>
    <property type="project" value="InterPro"/>
</dbReference>
<evidence type="ECO:0000313" key="1">
    <source>
        <dbReference type="EnsemblMetazoa" id="CJA37922.1"/>
    </source>
</evidence>
<dbReference type="GO" id="GO:0035869">
    <property type="term" value="C:ciliary transition zone"/>
    <property type="evidence" value="ECO:0007669"/>
    <property type="project" value="TreeGrafter"/>
</dbReference>
<reference evidence="1" key="2">
    <citation type="submission" date="2022-06" db="UniProtKB">
        <authorList>
            <consortium name="EnsemblMetazoa"/>
        </authorList>
    </citation>
    <scope>IDENTIFICATION</scope>
    <source>
        <strain evidence="1">DF5081</strain>
    </source>
</reference>
<accession>A0A8R1IJZ6</accession>
<protein>
    <submittedName>
        <fullName evidence="1">Uncharacterized protein</fullName>
    </submittedName>
</protein>
<reference evidence="2" key="1">
    <citation type="submission" date="2010-08" db="EMBL/GenBank/DDBJ databases">
        <authorList>
            <consortium name="Caenorhabditis japonica Sequencing Consortium"/>
            <person name="Wilson R.K."/>
        </authorList>
    </citation>
    <scope>NUCLEOTIDE SEQUENCE [LARGE SCALE GENOMIC DNA]</scope>
    <source>
        <strain evidence="2">DF5081</strain>
    </source>
</reference>
<organism evidence="1 2">
    <name type="scientific">Caenorhabditis japonica</name>
    <dbReference type="NCBI Taxonomy" id="281687"/>
    <lineage>
        <taxon>Eukaryota</taxon>
        <taxon>Metazoa</taxon>
        <taxon>Ecdysozoa</taxon>
        <taxon>Nematoda</taxon>
        <taxon>Chromadorea</taxon>
        <taxon>Rhabditida</taxon>
        <taxon>Rhabditina</taxon>
        <taxon>Rhabditomorpha</taxon>
        <taxon>Rhabditoidea</taxon>
        <taxon>Rhabditidae</taxon>
        <taxon>Peloderinae</taxon>
        <taxon>Caenorhabditis</taxon>
    </lineage>
</organism>
<dbReference type="InterPro" id="IPR029775">
    <property type="entry name" value="NPHP4"/>
</dbReference>
<sequence>MYSTKVVFRRWDTKEPLSILDLHIYRRSFLIQHAVTFISETSANWEKQILLPPMIRDRRVLSVRCSDPSVRTTIRNATLQQVISFTTYAAETSDRKTFLLLLYSDHYQTRWVIFCLRP</sequence>
<name>A0A8R1IJZ6_CAEJA</name>
<dbReference type="PANTHER" id="PTHR31043">
    <property type="entry name" value="NEPHROCYSTIN-4"/>
    <property type="match status" value="1"/>
</dbReference>
<dbReference type="AlphaFoldDB" id="A0A8R1IJZ6"/>
<dbReference type="PANTHER" id="PTHR31043:SF3">
    <property type="entry name" value="NEPHROCYSTIN-4"/>
    <property type="match status" value="1"/>
</dbReference>
<dbReference type="GO" id="GO:0097546">
    <property type="term" value="C:ciliary base"/>
    <property type="evidence" value="ECO:0007669"/>
    <property type="project" value="TreeGrafter"/>
</dbReference>
<evidence type="ECO:0000313" key="2">
    <source>
        <dbReference type="Proteomes" id="UP000005237"/>
    </source>
</evidence>
<keyword evidence="2" id="KW-1185">Reference proteome</keyword>
<dbReference type="EnsemblMetazoa" id="CJA37922.1">
    <property type="protein sequence ID" value="CJA37922.1"/>
    <property type="gene ID" value="WBGene00213769"/>
</dbReference>
<dbReference type="Proteomes" id="UP000005237">
    <property type="component" value="Unassembled WGS sequence"/>
</dbReference>
<dbReference type="GO" id="GO:0036064">
    <property type="term" value="C:ciliary basal body"/>
    <property type="evidence" value="ECO:0007669"/>
    <property type="project" value="TreeGrafter"/>
</dbReference>
<proteinExistence type="predicted"/>
<dbReference type="GO" id="GO:0090090">
    <property type="term" value="P:negative regulation of canonical Wnt signaling pathway"/>
    <property type="evidence" value="ECO:0007669"/>
    <property type="project" value="InterPro"/>
</dbReference>
<dbReference type="GO" id="GO:1904491">
    <property type="term" value="P:protein localization to ciliary transition zone"/>
    <property type="evidence" value="ECO:0007669"/>
    <property type="project" value="TreeGrafter"/>
</dbReference>